<evidence type="ECO:0000256" key="1">
    <source>
        <dbReference type="SAM" id="Phobius"/>
    </source>
</evidence>
<keyword evidence="3" id="KW-0808">Transferase</keyword>
<dbReference type="Pfam" id="PF09472">
    <property type="entry name" value="MtrF"/>
    <property type="match status" value="1"/>
</dbReference>
<feature type="domain" description="Tetrahydromethanopterin S-methyltransferase F subunit" evidence="2">
    <location>
        <begin position="10"/>
        <end position="71"/>
    </location>
</feature>
<gene>
    <name evidence="3" type="primary">mtrF</name>
    <name evidence="3" type="ORF">MNV_470003</name>
</gene>
<evidence type="ECO:0000313" key="3">
    <source>
        <dbReference type="EMBL" id="SNQ61672.1"/>
    </source>
</evidence>
<reference evidence="4" key="1">
    <citation type="submission" date="2017-06" db="EMBL/GenBank/DDBJ databases">
        <authorList>
            <person name="Cremers G."/>
        </authorList>
    </citation>
    <scope>NUCLEOTIDE SEQUENCE [LARGE SCALE GENOMIC DNA]</scope>
</reference>
<dbReference type="GO" id="GO:0016020">
    <property type="term" value="C:membrane"/>
    <property type="evidence" value="ECO:0007669"/>
    <property type="project" value="InterPro"/>
</dbReference>
<dbReference type="EC" id="2.1.1.86" evidence="3"/>
<protein>
    <submittedName>
        <fullName evidence="3">Tetrahydromethanopterin S-methyltransferase subunit F</fullName>
        <ecNumber evidence="3">2.1.1.86</ecNumber>
    </submittedName>
</protein>
<dbReference type="GO" id="GO:0015948">
    <property type="term" value="P:methanogenesis"/>
    <property type="evidence" value="ECO:0007669"/>
    <property type="project" value="InterPro"/>
</dbReference>
<dbReference type="GO" id="GO:0032259">
    <property type="term" value="P:methylation"/>
    <property type="evidence" value="ECO:0007669"/>
    <property type="project" value="UniProtKB-KW"/>
</dbReference>
<dbReference type="Proteomes" id="UP000218615">
    <property type="component" value="Unassembled WGS sequence"/>
</dbReference>
<dbReference type="STRING" id="1392998.ANME2D_00493"/>
<keyword evidence="4" id="KW-1185">Reference proteome</keyword>
<organism evidence="3 4">
    <name type="scientific">Candidatus Methanoperedens nitratireducens</name>
    <dbReference type="NCBI Taxonomy" id="1392998"/>
    <lineage>
        <taxon>Archaea</taxon>
        <taxon>Methanobacteriati</taxon>
        <taxon>Methanobacteriota</taxon>
        <taxon>Stenosarchaea group</taxon>
        <taxon>Methanomicrobia</taxon>
        <taxon>Methanosarcinales</taxon>
        <taxon>ANME-2 cluster</taxon>
        <taxon>Candidatus Methanoperedentaceae</taxon>
        <taxon>Candidatus Methanoperedens</taxon>
    </lineage>
</organism>
<proteinExistence type="predicted"/>
<evidence type="ECO:0000259" key="2">
    <source>
        <dbReference type="Pfam" id="PF09472"/>
    </source>
</evidence>
<accession>A0A284VQW9</accession>
<dbReference type="EMBL" id="FZMP01000193">
    <property type="protein sequence ID" value="SNQ61672.1"/>
    <property type="molecule type" value="Genomic_DNA"/>
</dbReference>
<dbReference type="NCBIfam" id="TIGR02507">
    <property type="entry name" value="MtrF"/>
    <property type="match status" value="1"/>
</dbReference>
<dbReference type="GO" id="GO:0030269">
    <property type="term" value="F:tetrahydromethanopterin S-methyltransferase activity"/>
    <property type="evidence" value="ECO:0007669"/>
    <property type="project" value="InterPro"/>
</dbReference>
<keyword evidence="1" id="KW-1133">Transmembrane helix</keyword>
<evidence type="ECO:0000313" key="4">
    <source>
        <dbReference type="Proteomes" id="UP000218615"/>
    </source>
</evidence>
<feature type="transmembrane region" description="Helical" evidence="1">
    <location>
        <begin position="51"/>
        <end position="71"/>
    </location>
</feature>
<keyword evidence="3" id="KW-0489">Methyltransferase</keyword>
<sequence>MAEEYEYGKGVPMVVSPSMAQLETLVEDIRYRGQLIARNQKLESGVGATGFIGFIIGFFIVMATVLIPVFVKG</sequence>
<keyword evidence="1" id="KW-0812">Transmembrane</keyword>
<dbReference type="RefSeq" id="WP_096206330.1">
    <property type="nucleotide sequence ID" value="NZ_FZMP01000193.1"/>
</dbReference>
<dbReference type="AlphaFoldDB" id="A0A284VQW9"/>
<name>A0A284VQW9_9EURY</name>
<dbReference type="NCBIfam" id="NF009776">
    <property type="entry name" value="PRK13275.1"/>
    <property type="match status" value="1"/>
</dbReference>
<keyword evidence="1" id="KW-0472">Membrane</keyword>
<dbReference type="InterPro" id="IPR013347">
    <property type="entry name" value="MeTrfase_F_su"/>
</dbReference>
<dbReference type="OrthoDB" id="74731at2157"/>